<evidence type="ECO:0000256" key="2">
    <source>
        <dbReference type="ARBA" id="ARBA00022833"/>
    </source>
</evidence>
<dbReference type="Proteomes" id="UP001287356">
    <property type="component" value="Unassembled WGS sequence"/>
</dbReference>
<feature type="compositionally biased region" description="Low complexity" evidence="7">
    <location>
        <begin position="15"/>
        <end position="25"/>
    </location>
</feature>
<keyword evidence="10" id="KW-1185">Reference proteome</keyword>
<accession>A0AAE0K3T9</accession>
<organism evidence="9 10">
    <name type="scientific">Lasiosphaeria ovina</name>
    <dbReference type="NCBI Taxonomy" id="92902"/>
    <lineage>
        <taxon>Eukaryota</taxon>
        <taxon>Fungi</taxon>
        <taxon>Dikarya</taxon>
        <taxon>Ascomycota</taxon>
        <taxon>Pezizomycotina</taxon>
        <taxon>Sordariomycetes</taxon>
        <taxon>Sordariomycetidae</taxon>
        <taxon>Sordariales</taxon>
        <taxon>Lasiosphaeriaceae</taxon>
        <taxon>Lasiosphaeria</taxon>
    </lineage>
</organism>
<dbReference type="PROSITE" id="PS00463">
    <property type="entry name" value="ZN2_CY6_FUNGAL_1"/>
    <property type="match status" value="1"/>
</dbReference>
<dbReference type="SUPFAM" id="SSF57701">
    <property type="entry name" value="Zn2/Cys6 DNA-binding domain"/>
    <property type="match status" value="1"/>
</dbReference>
<feature type="region of interest" description="Disordered" evidence="7">
    <location>
        <begin position="1"/>
        <end position="34"/>
    </location>
</feature>
<evidence type="ECO:0000256" key="5">
    <source>
        <dbReference type="ARBA" id="ARBA00023163"/>
    </source>
</evidence>
<dbReference type="InterPro" id="IPR036864">
    <property type="entry name" value="Zn2-C6_fun-type_DNA-bd_sf"/>
</dbReference>
<dbReference type="GO" id="GO:0000981">
    <property type="term" value="F:DNA-binding transcription factor activity, RNA polymerase II-specific"/>
    <property type="evidence" value="ECO:0007669"/>
    <property type="project" value="InterPro"/>
</dbReference>
<evidence type="ECO:0000313" key="9">
    <source>
        <dbReference type="EMBL" id="KAK3368926.1"/>
    </source>
</evidence>
<dbReference type="Pfam" id="PF00172">
    <property type="entry name" value="Zn_clus"/>
    <property type="match status" value="1"/>
</dbReference>
<feature type="region of interest" description="Disordered" evidence="7">
    <location>
        <begin position="583"/>
        <end position="617"/>
    </location>
</feature>
<evidence type="ECO:0000256" key="1">
    <source>
        <dbReference type="ARBA" id="ARBA00022723"/>
    </source>
</evidence>
<evidence type="ECO:0000256" key="7">
    <source>
        <dbReference type="SAM" id="MobiDB-lite"/>
    </source>
</evidence>
<reference evidence="9" key="1">
    <citation type="journal article" date="2023" name="Mol. Phylogenet. Evol.">
        <title>Genome-scale phylogeny and comparative genomics of the fungal order Sordariales.</title>
        <authorList>
            <person name="Hensen N."/>
            <person name="Bonometti L."/>
            <person name="Westerberg I."/>
            <person name="Brannstrom I.O."/>
            <person name="Guillou S."/>
            <person name="Cros-Aarteil S."/>
            <person name="Calhoun S."/>
            <person name="Haridas S."/>
            <person name="Kuo A."/>
            <person name="Mondo S."/>
            <person name="Pangilinan J."/>
            <person name="Riley R."/>
            <person name="LaButti K."/>
            <person name="Andreopoulos B."/>
            <person name="Lipzen A."/>
            <person name="Chen C."/>
            <person name="Yan M."/>
            <person name="Daum C."/>
            <person name="Ng V."/>
            <person name="Clum A."/>
            <person name="Steindorff A."/>
            <person name="Ohm R.A."/>
            <person name="Martin F."/>
            <person name="Silar P."/>
            <person name="Natvig D.O."/>
            <person name="Lalanne C."/>
            <person name="Gautier V."/>
            <person name="Ament-Velasquez S.L."/>
            <person name="Kruys A."/>
            <person name="Hutchinson M.I."/>
            <person name="Powell A.J."/>
            <person name="Barry K."/>
            <person name="Miller A.N."/>
            <person name="Grigoriev I.V."/>
            <person name="Debuchy R."/>
            <person name="Gladieux P."/>
            <person name="Hiltunen Thoren M."/>
            <person name="Johannesson H."/>
        </authorList>
    </citation>
    <scope>NUCLEOTIDE SEQUENCE</scope>
    <source>
        <strain evidence="9">CBS 958.72</strain>
    </source>
</reference>
<dbReference type="GO" id="GO:0003677">
    <property type="term" value="F:DNA binding"/>
    <property type="evidence" value="ECO:0007669"/>
    <property type="project" value="UniProtKB-KW"/>
</dbReference>
<sequence length="675" mass="72659">MAEDPVTPSERRDSSSPSSAHPSQQPKKRTRASKPKVRTGCITCKIRRVKCGEEKPACVRCTSTGRTCDGYDKSVVPSRYRSGGAGEPSLMLPGGGGGVGVGSSSSTAEQAQVEFVRACQWSEALRSMRPLAADIDGTEIEKRFFHGFRTAKIDGLAEHVCTFADFWNRLAVSPDTSTHHQDDAVKHALVAVGAAFTLFQSPNNPVPVEGFTRDSLDVFIIQQYNKSISKLQRHVGSASTASIQITLLCCLAFICLETLRANHPVAVAHLINGLKILESLPASAFDFLADRNAGVMTFGRQSATRKDAPFDMTDIIQLFGRLEVSACFFTTGIRPVVAERGYAYRLLDDGSGELPFANFLELDQAIRRFQRDAMARLHQSSHHHCHSADGGSSFWNNPSQQQQQACLSARSARLGVLVDQFLQSGSGLPEPDTIELMCVHLDLLLFRCARLFIEDINLNFPLLSPISASPAIAMHHHRAILRHATIVLGSPIGLKIRNIHGGSSSGDGGSPAGQHHWRISMMDTSLIGPLYTVAAQTEDPDMRMAVLQLVADFATGGNDGDEDAVDRIARLFSFPPSDNTASFHAASTTTSSSNNSFDNDANDNDDDDCYDDDGSGGGGYGSSGSGIAAGISCWPSHDIPRSLTGLGCVPRIQEALVLSPTAGARAAFDQMELDH</sequence>
<feature type="compositionally biased region" description="Acidic residues" evidence="7">
    <location>
        <begin position="600"/>
        <end position="614"/>
    </location>
</feature>
<dbReference type="GO" id="GO:0008270">
    <property type="term" value="F:zinc ion binding"/>
    <property type="evidence" value="ECO:0007669"/>
    <property type="project" value="InterPro"/>
</dbReference>
<evidence type="ECO:0000256" key="6">
    <source>
        <dbReference type="ARBA" id="ARBA00023242"/>
    </source>
</evidence>
<evidence type="ECO:0000256" key="3">
    <source>
        <dbReference type="ARBA" id="ARBA00023015"/>
    </source>
</evidence>
<dbReference type="PROSITE" id="PS50048">
    <property type="entry name" value="ZN2_CY6_FUNGAL_2"/>
    <property type="match status" value="1"/>
</dbReference>
<dbReference type="PANTHER" id="PTHR36206:SF4">
    <property type="entry name" value="HYPOTHETICAL CONSERVED PROTEIN (EUROFUNG)-RELATED"/>
    <property type="match status" value="1"/>
</dbReference>
<name>A0AAE0K3T9_9PEZI</name>
<proteinExistence type="predicted"/>
<evidence type="ECO:0000256" key="4">
    <source>
        <dbReference type="ARBA" id="ARBA00023125"/>
    </source>
</evidence>
<dbReference type="InterPro" id="IPR001138">
    <property type="entry name" value="Zn2Cys6_DnaBD"/>
</dbReference>
<dbReference type="InterPro" id="IPR052360">
    <property type="entry name" value="Transcr_Regulatory_Proteins"/>
</dbReference>
<dbReference type="Gene3D" id="4.10.240.10">
    <property type="entry name" value="Zn(2)-C6 fungal-type DNA-binding domain"/>
    <property type="match status" value="1"/>
</dbReference>
<evidence type="ECO:0000313" key="10">
    <source>
        <dbReference type="Proteomes" id="UP001287356"/>
    </source>
</evidence>
<keyword evidence="6" id="KW-0539">Nucleus</keyword>
<gene>
    <name evidence="9" type="ORF">B0T24DRAFT_344545</name>
</gene>
<evidence type="ECO:0000259" key="8">
    <source>
        <dbReference type="PROSITE" id="PS50048"/>
    </source>
</evidence>
<keyword evidence="4" id="KW-0238">DNA-binding</keyword>
<keyword evidence="3" id="KW-0805">Transcription regulation</keyword>
<dbReference type="AlphaFoldDB" id="A0AAE0K3T9"/>
<reference evidence="9" key="2">
    <citation type="submission" date="2023-06" db="EMBL/GenBank/DDBJ databases">
        <authorList>
            <consortium name="Lawrence Berkeley National Laboratory"/>
            <person name="Haridas S."/>
            <person name="Hensen N."/>
            <person name="Bonometti L."/>
            <person name="Westerberg I."/>
            <person name="Brannstrom I.O."/>
            <person name="Guillou S."/>
            <person name="Cros-Aarteil S."/>
            <person name="Calhoun S."/>
            <person name="Kuo A."/>
            <person name="Mondo S."/>
            <person name="Pangilinan J."/>
            <person name="Riley R."/>
            <person name="Labutti K."/>
            <person name="Andreopoulos B."/>
            <person name="Lipzen A."/>
            <person name="Chen C."/>
            <person name="Yanf M."/>
            <person name="Daum C."/>
            <person name="Ng V."/>
            <person name="Clum A."/>
            <person name="Steindorff A."/>
            <person name="Ohm R."/>
            <person name="Martin F."/>
            <person name="Silar P."/>
            <person name="Natvig D."/>
            <person name="Lalanne C."/>
            <person name="Gautier V."/>
            <person name="Ament-Velasquez S.L."/>
            <person name="Kruys A."/>
            <person name="Hutchinson M.I."/>
            <person name="Powell A.J."/>
            <person name="Barry K."/>
            <person name="Miller A.N."/>
            <person name="Grigoriev I.V."/>
            <person name="Debuchy R."/>
            <person name="Gladieux P."/>
            <person name="Thoren M.H."/>
            <person name="Johannesson H."/>
        </authorList>
    </citation>
    <scope>NUCLEOTIDE SEQUENCE</scope>
    <source>
        <strain evidence="9">CBS 958.72</strain>
    </source>
</reference>
<keyword evidence="5" id="KW-0804">Transcription</keyword>
<keyword evidence="1" id="KW-0479">Metal-binding</keyword>
<comment type="caution">
    <text evidence="9">The sequence shown here is derived from an EMBL/GenBank/DDBJ whole genome shotgun (WGS) entry which is preliminary data.</text>
</comment>
<keyword evidence="2" id="KW-0862">Zinc</keyword>
<dbReference type="SMART" id="SM00066">
    <property type="entry name" value="GAL4"/>
    <property type="match status" value="1"/>
</dbReference>
<feature type="domain" description="Zn(2)-C6 fungal-type" evidence="8">
    <location>
        <begin position="40"/>
        <end position="68"/>
    </location>
</feature>
<dbReference type="EMBL" id="JAULSN010000006">
    <property type="protein sequence ID" value="KAK3368926.1"/>
    <property type="molecule type" value="Genomic_DNA"/>
</dbReference>
<dbReference type="PANTHER" id="PTHR36206">
    <property type="entry name" value="ASPERCRYPTIN BIOSYNTHESIS CLUSTER-SPECIFIC TRANSCRIPTION REGULATOR ATNN-RELATED"/>
    <property type="match status" value="1"/>
</dbReference>
<dbReference type="CDD" id="cd00067">
    <property type="entry name" value="GAL4"/>
    <property type="match status" value="1"/>
</dbReference>
<feature type="compositionally biased region" description="Low complexity" evidence="7">
    <location>
        <begin position="583"/>
        <end position="599"/>
    </location>
</feature>
<protein>
    <recommendedName>
        <fullName evidence="8">Zn(2)-C6 fungal-type domain-containing protein</fullName>
    </recommendedName>
</protein>